<proteinExistence type="predicted"/>
<gene>
    <name evidence="3" type="ORF">BV898_17654</name>
</gene>
<evidence type="ECO:0000259" key="2">
    <source>
        <dbReference type="PROSITE" id="PS50042"/>
    </source>
</evidence>
<protein>
    <recommendedName>
        <fullName evidence="2">Cyclic nucleotide-binding domain-containing protein</fullName>
    </recommendedName>
</protein>
<evidence type="ECO:0000313" key="3">
    <source>
        <dbReference type="EMBL" id="OWA53221.1"/>
    </source>
</evidence>
<name>A0A9X6NIE8_HYPEX</name>
<feature type="domain" description="Cyclic nucleotide-binding" evidence="2">
    <location>
        <begin position="185"/>
        <end position="293"/>
    </location>
</feature>
<feature type="region of interest" description="Disordered" evidence="1">
    <location>
        <begin position="1"/>
        <end position="92"/>
    </location>
</feature>
<reference evidence="4" key="1">
    <citation type="submission" date="2017-01" db="EMBL/GenBank/DDBJ databases">
        <title>Comparative genomics of anhydrobiosis in the tardigrade Hypsibius dujardini.</title>
        <authorList>
            <person name="Yoshida Y."/>
            <person name="Koutsovoulos G."/>
            <person name="Laetsch D."/>
            <person name="Stevens L."/>
            <person name="Kumar S."/>
            <person name="Horikawa D."/>
            <person name="Ishino K."/>
            <person name="Komine S."/>
            <person name="Tomita M."/>
            <person name="Blaxter M."/>
            <person name="Arakawa K."/>
        </authorList>
    </citation>
    <scope>NUCLEOTIDE SEQUENCE [LARGE SCALE GENOMIC DNA]</scope>
    <source>
        <strain evidence="4">Z151</strain>
    </source>
</reference>
<dbReference type="CDD" id="cd00038">
    <property type="entry name" value="CAP_ED"/>
    <property type="match status" value="1"/>
</dbReference>
<dbReference type="PANTHER" id="PTHR23011">
    <property type="entry name" value="CYCLIC NUCLEOTIDE-BINDING DOMAIN CONTAINING PROTEIN"/>
    <property type="match status" value="1"/>
</dbReference>
<evidence type="ECO:0000313" key="4">
    <source>
        <dbReference type="Proteomes" id="UP000192578"/>
    </source>
</evidence>
<dbReference type="InterPro" id="IPR000595">
    <property type="entry name" value="cNMP-bd_dom"/>
</dbReference>
<feature type="compositionally biased region" description="Acidic residues" evidence="1">
    <location>
        <begin position="75"/>
        <end position="85"/>
    </location>
</feature>
<feature type="compositionally biased region" description="Acidic residues" evidence="1">
    <location>
        <begin position="16"/>
        <end position="26"/>
    </location>
</feature>
<dbReference type="InterPro" id="IPR014710">
    <property type="entry name" value="RmlC-like_jellyroll"/>
</dbReference>
<feature type="region of interest" description="Disordered" evidence="1">
    <location>
        <begin position="382"/>
        <end position="419"/>
    </location>
</feature>
<dbReference type="PROSITE" id="PS50042">
    <property type="entry name" value="CNMP_BINDING_3"/>
    <property type="match status" value="1"/>
</dbReference>
<dbReference type="Gene3D" id="2.60.120.10">
    <property type="entry name" value="Jelly Rolls"/>
    <property type="match status" value="2"/>
</dbReference>
<comment type="caution">
    <text evidence="3">The sequence shown here is derived from an EMBL/GenBank/DDBJ whole genome shotgun (WGS) entry which is preliminary data.</text>
</comment>
<dbReference type="InterPro" id="IPR018490">
    <property type="entry name" value="cNMP-bd_dom_sf"/>
</dbReference>
<dbReference type="Pfam" id="PF00027">
    <property type="entry name" value="cNMP_binding"/>
    <property type="match status" value="1"/>
</dbReference>
<dbReference type="SUPFAM" id="SSF51206">
    <property type="entry name" value="cAMP-binding domain-like"/>
    <property type="match status" value="2"/>
</dbReference>
<feature type="compositionally biased region" description="Acidic residues" evidence="1">
    <location>
        <begin position="384"/>
        <end position="393"/>
    </location>
</feature>
<sequence length="550" mass="62202">MAIPPAVTANGSADLTSDENTSDEEEVKVGSGVAVTDTTSGPEKPRKQTAPTIDEIIARIPTDSDDAWTESSSSDGDDDGDEDSERYEPPTTGKLRALARVVMINLRWAKDNRRGDDYNGFETKCKDRVTGQWKSVFFKVTDFLANKRIISGLTAAEKKSLKVHPIGRTKEDIEGIMKVLDRYKCFEKFTLPVREKLAVWVRYDTFDDSRVLLRQGHEPWAMFFILQGTVNFKASDTDPRTGRTNHYPLGVRGPSSIIGEIELLNNDERRSTGIIQSDVELLRVDEEPFNEVLRASFEAIWDDRFAILRSAQIFHSWTDAELRILNENSSVISFNENKSILSDVSGPSAFTYIIQKGRCAMVKDVIFERFYFGPAKTIMYQSLEPEDDTDTDTGTDTGTAKGTGTGTGTDIGTDIDPGTDIDTVTDTRLSYKALRESTDLEGHHLNITEFKEGDYFGVGEDLRRCHIIALGMVECLTIPRSVFEKANRMQFLEDLKADLEDAIPTDEQILEEWLALQTWKSYRRSHLKQFYGKRKAEQSARFFNMYKRNR</sequence>
<dbReference type="PANTHER" id="PTHR23011:SF41">
    <property type="entry name" value="CYCLIC NUCLEOTIDE-BINDING DOMAIN-CONTAINING PROTEIN"/>
    <property type="match status" value="1"/>
</dbReference>
<dbReference type="EMBL" id="MTYJ01000309">
    <property type="protein sequence ID" value="OWA53221.1"/>
    <property type="molecule type" value="Genomic_DNA"/>
</dbReference>
<keyword evidence="4" id="KW-1185">Reference proteome</keyword>
<accession>A0A9X6NIE8</accession>
<organism evidence="3 4">
    <name type="scientific">Hypsibius exemplaris</name>
    <name type="common">Freshwater tardigrade</name>
    <dbReference type="NCBI Taxonomy" id="2072580"/>
    <lineage>
        <taxon>Eukaryota</taxon>
        <taxon>Metazoa</taxon>
        <taxon>Ecdysozoa</taxon>
        <taxon>Tardigrada</taxon>
        <taxon>Eutardigrada</taxon>
        <taxon>Parachela</taxon>
        <taxon>Hypsibioidea</taxon>
        <taxon>Hypsibiidae</taxon>
        <taxon>Hypsibius</taxon>
    </lineage>
</organism>
<feature type="compositionally biased region" description="Low complexity" evidence="1">
    <location>
        <begin position="410"/>
        <end position="419"/>
    </location>
</feature>
<evidence type="ECO:0000256" key="1">
    <source>
        <dbReference type="SAM" id="MobiDB-lite"/>
    </source>
</evidence>
<dbReference type="Proteomes" id="UP000192578">
    <property type="component" value="Unassembled WGS sequence"/>
</dbReference>
<dbReference type="OrthoDB" id="166212at2759"/>
<dbReference type="AlphaFoldDB" id="A0A9X6NIE8"/>